<dbReference type="AlphaFoldDB" id="A0A450TXT0"/>
<sequence length="264" mass="29555">MSKSAFVIMPIGDQSYGDIQITETELRERYDHLIREALLKASPNLDVTRADEVAMPGNITSDIINRIMHADIVVADITYPNPNVFYELGLRHACRNGTIIIKDREGPRAPFDIAHLRHIEYENTPSGLAALADRLRSVIAHFDRNPDSPDSSFQEFAKLTGFKFPNYSKESRDELDPRAEAILALMGNPELFELMIRASEGEEIDQKEMIRLMGQNPAIAGVVLKALQKTGQLDFNLPTPQPSFAGASRTTPPSRPKSKKNRQK</sequence>
<evidence type="ECO:0000256" key="1">
    <source>
        <dbReference type="SAM" id="MobiDB-lite"/>
    </source>
</evidence>
<name>A0A450TXT0_9GAMM</name>
<feature type="region of interest" description="Disordered" evidence="1">
    <location>
        <begin position="234"/>
        <end position="264"/>
    </location>
</feature>
<dbReference type="EMBL" id="CAADFE010000057">
    <property type="protein sequence ID" value="VFJ74099.1"/>
    <property type="molecule type" value="Genomic_DNA"/>
</dbReference>
<reference evidence="2" key="1">
    <citation type="submission" date="2019-02" db="EMBL/GenBank/DDBJ databases">
        <authorList>
            <person name="Gruber-Vodicka R. H."/>
            <person name="Seah K. B. B."/>
        </authorList>
    </citation>
    <scope>NUCLEOTIDE SEQUENCE</scope>
    <source>
        <strain evidence="2">BECK_BZ131</strain>
    </source>
</reference>
<accession>A0A450TXT0</accession>
<gene>
    <name evidence="2" type="ORF">BECKFW1821C_GA0114237_105727</name>
</gene>
<organism evidence="2">
    <name type="scientific">Candidatus Kentrum sp. FW</name>
    <dbReference type="NCBI Taxonomy" id="2126338"/>
    <lineage>
        <taxon>Bacteria</taxon>
        <taxon>Pseudomonadati</taxon>
        <taxon>Pseudomonadota</taxon>
        <taxon>Gammaproteobacteria</taxon>
        <taxon>Candidatus Kentrum</taxon>
    </lineage>
</organism>
<protein>
    <recommendedName>
        <fullName evidence="3">Nucleoside 2-deoxyribosyltransferase</fullName>
    </recommendedName>
</protein>
<evidence type="ECO:0008006" key="3">
    <source>
        <dbReference type="Google" id="ProtNLM"/>
    </source>
</evidence>
<proteinExistence type="predicted"/>
<dbReference type="Gene3D" id="3.40.50.450">
    <property type="match status" value="1"/>
</dbReference>
<evidence type="ECO:0000313" key="2">
    <source>
        <dbReference type="EMBL" id="VFJ74099.1"/>
    </source>
</evidence>